<dbReference type="Proteomes" id="UP000680670">
    <property type="component" value="Unassembled WGS sequence"/>
</dbReference>
<evidence type="ECO:0000313" key="2">
    <source>
        <dbReference type="Proteomes" id="UP000680670"/>
    </source>
</evidence>
<comment type="caution">
    <text evidence="1">The sequence shown here is derived from an EMBL/GenBank/DDBJ whole genome shotgun (WGS) entry which is preliminary data.</text>
</comment>
<name>A0ABQ4L4A7_SIMTE</name>
<protein>
    <submittedName>
        <fullName evidence="1">Uncharacterized protein</fullName>
    </submittedName>
</protein>
<evidence type="ECO:0000313" key="1">
    <source>
        <dbReference type="EMBL" id="GIN98422.1"/>
    </source>
</evidence>
<gene>
    <name evidence="1" type="ORF">J6TS1_42920</name>
</gene>
<reference evidence="1 2" key="1">
    <citation type="submission" date="2021-03" db="EMBL/GenBank/DDBJ databases">
        <title>Antimicrobial resistance genes in bacteria isolated from Japanese honey, and their potential for conferring macrolide and lincosamide resistance in the American foulbrood pathogen Paenibacillus larvae.</title>
        <authorList>
            <person name="Okamoto M."/>
            <person name="Kumagai M."/>
            <person name="Kanamori H."/>
            <person name="Takamatsu D."/>
        </authorList>
    </citation>
    <scope>NUCLEOTIDE SEQUENCE [LARGE SCALE GENOMIC DNA]</scope>
    <source>
        <strain evidence="1 2">J6TS1</strain>
    </source>
</reference>
<organism evidence="1 2">
    <name type="scientific">Siminovitchia terrae</name>
    <name type="common">Bacillus terrae</name>
    <dbReference type="NCBI Taxonomy" id="1914933"/>
    <lineage>
        <taxon>Bacteria</taxon>
        <taxon>Bacillati</taxon>
        <taxon>Bacillota</taxon>
        <taxon>Bacilli</taxon>
        <taxon>Bacillales</taxon>
        <taxon>Bacillaceae</taxon>
        <taxon>Siminovitchia</taxon>
    </lineage>
</organism>
<dbReference type="RefSeq" id="WP_213021370.1">
    <property type="nucleotide sequence ID" value="NZ_BORJ01000014.1"/>
</dbReference>
<proteinExistence type="predicted"/>
<sequence length="47" mass="5217">MDMFVASYGEKLPVALGLVKEFRRSSAVFSIRGEDVVIHGQPIHLTD</sequence>
<accession>A0ABQ4L4A7</accession>
<dbReference type="EMBL" id="BORJ01000014">
    <property type="protein sequence ID" value="GIN98422.1"/>
    <property type="molecule type" value="Genomic_DNA"/>
</dbReference>
<keyword evidence="2" id="KW-1185">Reference proteome</keyword>